<protein>
    <recommendedName>
        <fullName evidence="1">DH domain-containing protein</fullName>
    </recommendedName>
</protein>
<evidence type="ECO:0000313" key="3">
    <source>
        <dbReference type="Proteomes" id="UP000005408"/>
    </source>
</evidence>
<evidence type="ECO:0000259" key="1">
    <source>
        <dbReference type="PROSITE" id="PS50010"/>
    </source>
</evidence>
<keyword evidence="3" id="KW-1185">Reference proteome</keyword>
<dbReference type="SMART" id="SM00325">
    <property type="entry name" value="RhoGEF"/>
    <property type="match status" value="1"/>
</dbReference>
<organism evidence="2 3">
    <name type="scientific">Magallana gigas</name>
    <name type="common">Pacific oyster</name>
    <name type="synonym">Crassostrea gigas</name>
    <dbReference type="NCBI Taxonomy" id="29159"/>
    <lineage>
        <taxon>Eukaryota</taxon>
        <taxon>Metazoa</taxon>
        <taxon>Spiralia</taxon>
        <taxon>Lophotrochozoa</taxon>
        <taxon>Mollusca</taxon>
        <taxon>Bivalvia</taxon>
        <taxon>Autobranchia</taxon>
        <taxon>Pteriomorphia</taxon>
        <taxon>Ostreida</taxon>
        <taxon>Ostreoidea</taxon>
        <taxon>Ostreidae</taxon>
        <taxon>Magallana</taxon>
    </lineage>
</organism>
<dbReference type="GO" id="GO:0016477">
    <property type="term" value="P:cell migration"/>
    <property type="evidence" value="ECO:0007669"/>
    <property type="project" value="TreeGrafter"/>
</dbReference>
<dbReference type="AlphaFoldDB" id="A0A8W8L680"/>
<evidence type="ECO:0000313" key="2">
    <source>
        <dbReference type="EnsemblMetazoa" id="G26799.1:cds"/>
    </source>
</evidence>
<dbReference type="PANTHER" id="PTHR45818:SF3">
    <property type="entry name" value="PROTEIN VAV"/>
    <property type="match status" value="1"/>
</dbReference>
<proteinExistence type="predicted"/>
<dbReference type="PROSITE" id="PS50010">
    <property type="entry name" value="DH_2"/>
    <property type="match status" value="1"/>
</dbReference>
<dbReference type="Proteomes" id="UP000005408">
    <property type="component" value="Unassembled WGS sequence"/>
</dbReference>
<reference evidence="2" key="1">
    <citation type="submission" date="2022-08" db="UniProtKB">
        <authorList>
            <consortium name="EnsemblMetazoa"/>
        </authorList>
    </citation>
    <scope>IDENTIFICATION</scope>
    <source>
        <strain evidence="2">05x7-T-G4-1.051#20</strain>
    </source>
</reference>
<accession>A0A8W8L680</accession>
<feature type="domain" description="DH" evidence="1">
    <location>
        <begin position="64"/>
        <end position="217"/>
    </location>
</feature>
<name>A0A8W8L680_MAGGI</name>
<dbReference type="EnsemblMetazoa" id="G26799.1">
    <property type="protein sequence ID" value="G26799.1:cds"/>
    <property type="gene ID" value="G26799"/>
</dbReference>
<dbReference type="Gene3D" id="1.20.900.10">
    <property type="entry name" value="Dbl homology (DH) domain"/>
    <property type="match status" value="1"/>
</dbReference>
<dbReference type="InterPro" id="IPR035899">
    <property type="entry name" value="DBL_dom_sf"/>
</dbReference>
<dbReference type="GO" id="GO:0005085">
    <property type="term" value="F:guanyl-nucleotide exchange factor activity"/>
    <property type="evidence" value="ECO:0007669"/>
    <property type="project" value="InterPro"/>
</dbReference>
<dbReference type="Pfam" id="PF00621">
    <property type="entry name" value="RhoGEF"/>
    <property type="match status" value="1"/>
</dbReference>
<dbReference type="InterPro" id="IPR000219">
    <property type="entry name" value="DH_dom"/>
</dbReference>
<sequence>MPLDVCVIVVDPALCFCRGFPPARTSHRPWRRYQDDDEDIYGNLPDLALHHDLDDYEGIYDDVYLEDDDELFEESSFNKPLKDILSKDDRDVIFAHIEKLLEIHEKFQAELQSACTSGKPKIGEVFVKYKKSLLLYGNYCSDMPKAQERLEEVCEMRAIDGKSKLKDLLEIPMKRFLNYPLSLRALFEQSGKQAEDKDKLEQGLEAMMPANTTLKDYGRLQKDGELNVKNHTDNKIRTR</sequence>
<dbReference type="GO" id="GO:0005737">
    <property type="term" value="C:cytoplasm"/>
    <property type="evidence" value="ECO:0007669"/>
    <property type="project" value="TreeGrafter"/>
</dbReference>
<dbReference type="PANTHER" id="PTHR45818">
    <property type="entry name" value="PROTEIN VAV"/>
    <property type="match status" value="1"/>
</dbReference>
<dbReference type="SUPFAM" id="SSF48065">
    <property type="entry name" value="DBL homology domain (DH-domain)"/>
    <property type="match status" value="1"/>
</dbReference>